<evidence type="ECO:0000313" key="3">
    <source>
        <dbReference type="Proteomes" id="UP001233999"/>
    </source>
</evidence>
<dbReference type="AlphaFoldDB" id="A0AAD7Z6B0"/>
<dbReference type="Proteomes" id="UP001233999">
    <property type="component" value="Unassembled WGS sequence"/>
</dbReference>
<proteinExistence type="predicted"/>
<feature type="non-terminal residue" evidence="2">
    <location>
        <position position="1"/>
    </location>
</feature>
<comment type="caution">
    <text evidence="2">The sequence shown here is derived from an EMBL/GenBank/DDBJ whole genome shotgun (WGS) entry which is preliminary data.</text>
</comment>
<sequence length="246" mass="27061">SHHRLLSHSSRSSNLQVVIINVLTSSDHFSSLVTTLGNDIHDYKTSNTYDCMTEHEIQTLNIKGRVSPRRTVLRPSLFANSPAGKLPKRPPKPASEPVQEPSSPNSNRRHGNSGLLEKSNTQTFNRRHGNNDSNGIRVQNIMLLCWRSGSSVLDNSNTHSFNKSHGCNGIRVQNIMLFCGSGCNGISVCPAVLEKSNTQSFNGRHKNSDLLEKFSTQISADAMNIASVTEEEYKTLCCSAAVVLQE</sequence>
<protein>
    <submittedName>
        <fullName evidence="2">Uncharacterized protein</fullName>
    </submittedName>
</protein>
<dbReference type="EMBL" id="JASPKZ010010530">
    <property type="protein sequence ID" value="KAJ9574283.1"/>
    <property type="molecule type" value="Genomic_DNA"/>
</dbReference>
<evidence type="ECO:0000256" key="1">
    <source>
        <dbReference type="SAM" id="MobiDB-lite"/>
    </source>
</evidence>
<name>A0AAD7Z6B0_DIPPU</name>
<evidence type="ECO:0000313" key="2">
    <source>
        <dbReference type="EMBL" id="KAJ9574283.1"/>
    </source>
</evidence>
<reference evidence="2" key="1">
    <citation type="journal article" date="2023" name="IScience">
        <title>Live-bearing cockroach genome reveals convergent evolutionary mechanisms linked to viviparity in insects and beyond.</title>
        <authorList>
            <person name="Fouks B."/>
            <person name="Harrison M.C."/>
            <person name="Mikhailova A.A."/>
            <person name="Marchal E."/>
            <person name="English S."/>
            <person name="Carruthers M."/>
            <person name="Jennings E.C."/>
            <person name="Chiamaka E.L."/>
            <person name="Frigard R.A."/>
            <person name="Pippel M."/>
            <person name="Attardo G.M."/>
            <person name="Benoit J.B."/>
            <person name="Bornberg-Bauer E."/>
            <person name="Tobe S.S."/>
        </authorList>
    </citation>
    <scope>NUCLEOTIDE SEQUENCE</scope>
    <source>
        <strain evidence="2">Stay&amp;Tobe</strain>
    </source>
</reference>
<gene>
    <name evidence="2" type="ORF">L9F63_026069</name>
</gene>
<organism evidence="2 3">
    <name type="scientific">Diploptera punctata</name>
    <name type="common">Pacific beetle cockroach</name>
    <dbReference type="NCBI Taxonomy" id="6984"/>
    <lineage>
        <taxon>Eukaryota</taxon>
        <taxon>Metazoa</taxon>
        <taxon>Ecdysozoa</taxon>
        <taxon>Arthropoda</taxon>
        <taxon>Hexapoda</taxon>
        <taxon>Insecta</taxon>
        <taxon>Pterygota</taxon>
        <taxon>Neoptera</taxon>
        <taxon>Polyneoptera</taxon>
        <taxon>Dictyoptera</taxon>
        <taxon>Blattodea</taxon>
        <taxon>Blaberoidea</taxon>
        <taxon>Blaberidae</taxon>
        <taxon>Diplopterinae</taxon>
        <taxon>Diploptera</taxon>
    </lineage>
</organism>
<keyword evidence="3" id="KW-1185">Reference proteome</keyword>
<accession>A0AAD7Z6B0</accession>
<reference evidence="2" key="2">
    <citation type="submission" date="2023-05" db="EMBL/GenBank/DDBJ databases">
        <authorList>
            <person name="Fouks B."/>
        </authorList>
    </citation>
    <scope>NUCLEOTIDE SEQUENCE</scope>
    <source>
        <strain evidence="2">Stay&amp;Tobe</strain>
        <tissue evidence="2">Testes</tissue>
    </source>
</reference>
<feature type="non-terminal residue" evidence="2">
    <location>
        <position position="246"/>
    </location>
</feature>
<feature type="region of interest" description="Disordered" evidence="1">
    <location>
        <begin position="74"/>
        <end position="133"/>
    </location>
</feature>